<name>A0ABT8MDP8_9EURY</name>
<sequence length="295" mass="31702">MQEEGSAANLSSAGQEVNPRIAGMITEVSESELSATTADLQAFGTRVVRTDGNAEAAAYLHDRLRAVPGLAVEYQGGDLRNVVATLPGSGPGADTFVVVGAHYDSTSSDPENAPGATDNAAGVAIVLELARIMSNQTFDRTVQFALWNAEETDRSGSRDYARQAAADDREILFYFNYDSACLDPEGRSMLDIMYDERSAPVADLMHRHNTLYGINLTLTENNYTCISDHVPFREAGYPAVMTHQEGHGSGHTPDDTVDHMSLPFTRKNAQLGMSVIAEVAGVQENGTGTPESVRQ</sequence>
<dbReference type="EMBL" id="VCYH01000014">
    <property type="protein sequence ID" value="MDN7026065.1"/>
    <property type="molecule type" value="Genomic_DNA"/>
</dbReference>
<reference evidence="2" key="1">
    <citation type="submission" date="2019-05" db="EMBL/GenBank/DDBJ databases">
        <title>Methanoculleus sp. FWC-SCC1, a methanogenic archaeon isolated from deep marine cold seep.</title>
        <authorList>
            <person name="Chen Y.-W."/>
            <person name="Chen S.-C."/>
            <person name="Teng N.-H."/>
            <person name="Lai M.-C."/>
        </authorList>
    </citation>
    <scope>NUCLEOTIDE SEQUENCE</scope>
    <source>
        <strain evidence="2">FWC-SCC1</strain>
    </source>
</reference>
<dbReference type="Gene3D" id="3.40.630.10">
    <property type="entry name" value="Zn peptidases"/>
    <property type="match status" value="1"/>
</dbReference>
<dbReference type="Pfam" id="PF04389">
    <property type="entry name" value="Peptidase_M28"/>
    <property type="match status" value="1"/>
</dbReference>
<feature type="domain" description="Peptidase M28" evidence="1">
    <location>
        <begin position="81"/>
        <end position="271"/>
    </location>
</feature>
<comment type="caution">
    <text evidence="2">The sequence shown here is derived from an EMBL/GenBank/DDBJ whole genome shotgun (WGS) entry which is preliminary data.</text>
</comment>
<dbReference type="PANTHER" id="PTHR12147">
    <property type="entry name" value="METALLOPEPTIDASE M28 FAMILY MEMBER"/>
    <property type="match status" value="1"/>
</dbReference>
<protein>
    <submittedName>
        <fullName evidence="2">Zn-dependent exopeptidase M28</fullName>
    </submittedName>
</protein>
<dbReference type="PANTHER" id="PTHR12147:SF26">
    <property type="entry name" value="PEPTIDASE M28 DOMAIN-CONTAINING PROTEIN"/>
    <property type="match status" value="1"/>
</dbReference>
<accession>A0ABT8MDP8</accession>
<dbReference type="InterPro" id="IPR045175">
    <property type="entry name" value="M28_fam"/>
</dbReference>
<proteinExistence type="predicted"/>
<evidence type="ECO:0000259" key="1">
    <source>
        <dbReference type="Pfam" id="PF04389"/>
    </source>
</evidence>
<dbReference type="Proteomes" id="UP001168338">
    <property type="component" value="Unassembled WGS sequence"/>
</dbReference>
<gene>
    <name evidence="2" type="ORF">FGU65_14445</name>
</gene>
<keyword evidence="3" id="KW-1185">Reference proteome</keyword>
<evidence type="ECO:0000313" key="3">
    <source>
        <dbReference type="Proteomes" id="UP001168338"/>
    </source>
</evidence>
<dbReference type="SUPFAM" id="SSF53187">
    <property type="entry name" value="Zn-dependent exopeptidases"/>
    <property type="match status" value="1"/>
</dbReference>
<evidence type="ECO:0000313" key="2">
    <source>
        <dbReference type="EMBL" id="MDN7026065.1"/>
    </source>
</evidence>
<dbReference type="InterPro" id="IPR007484">
    <property type="entry name" value="Peptidase_M28"/>
</dbReference>
<organism evidence="2 3">
    <name type="scientific">Methanoculleus frigidifontis</name>
    <dbReference type="NCBI Taxonomy" id="2584085"/>
    <lineage>
        <taxon>Archaea</taxon>
        <taxon>Methanobacteriati</taxon>
        <taxon>Methanobacteriota</taxon>
        <taxon>Stenosarchaea group</taxon>
        <taxon>Methanomicrobia</taxon>
        <taxon>Methanomicrobiales</taxon>
        <taxon>Methanomicrobiaceae</taxon>
        <taxon>Methanoculleus</taxon>
    </lineage>
</organism>